<name>A0A915YE88_9BACT</name>
<evidence type="ECO:0000313" key="2">
    <source>
        <dbReference type="Proteomes" id="UP001060919"/>
    </source>
</evidence>
<reference evidence="1" key="1">
    <citation type="submission" date="2022-09" db="EMBL/GenBank/DDBJ databases">
        <title>Aureispira anguillicida sp. nov., isolated from Leptocephalus of Japanese eel Anguilla japonica.</title>
        <authorList>
            <person name="Yuasa K."/>
            <person name="Mekata T."/>
            <person name="Ikunari K."/>
        </authorList>
    </citation>
    <scope>NUCLEOTIDE SEQUENCE</scope>
    <source>
        <strain evidence="1">EL160426</strain>
    </source>
</reference>
<accession>A0A915YE88</accession>
<gene>
    <name evidence="1" type="ORF">AsAng_0022240</name>
</gene>
<evidence type="ECO:0000313" key="1">
    <source>
        <dbReference type="EMBL" id="BDS11510.1"/>
    </source>
</evidence>
<protein>
    <submittedName>
        <fullName evidence="1">Uncharacterized protein</fullName>
    </submittedName>
</protein>
<sequence length="46" mass="5390">MLVEFMAKGFAVVQRKLSVMIYFSFKNNSAFDPDFHKIQAIKHNLK</sequence>
<dbReference type="KEGG" id="aup:AsAng_0022240"/>
<dbReference type="AlphaFoldDB" id="A0A915YE88"/>
<keyword evidence="2" id="KW-1185">Reference proteome</keyword>
<dbReference type="EMBL" id="AP026867">
    <property type="protein sequence ID" value="BDS11510.1"/>
    <property type="molecule type" value="Genomic_DNA"/>
</dbReference>
<organism evidence="1 2">
    <name type="scientific">Aureispira anguillae</name>
    <dbReference type="NCBI Taxonomy" id="2864201"/>
    <lineage>
        <taxon>Bacteria</taxon>
        <taxon>Pseudomonadati</taxon>
        <taxon>Bacteroidota</taxon>
        <taxon>Saprospiria</taxon>
        <taxon>Saprospirales</taxon>
        <taxon>Saprospiraceae</taxon>
        <taxon>Aureispira</taxon>
    </lineage>
</organism>
<dbReference type="Proteomes" id="UP001060919">
    <property type="component" value="Chromosome"/>
</dbReference>
<proteinExistence type="predicted"/>